<dbReference type="InterPro" id="IPR053286">
    <property type="entry name" value="Nematode_rcpt-like_srab"/>
</dbReference>
<feature type="transmembrane region" description="Helical" evidence="5">
    <location>
        <begin position="77"/>
        <end position="96"/>
    </location>
</feature>
<evidence type="ECO:0000313" key="7">
    <source>
        <dbReference type="WBParaSite" id="L893_g2082.t1"/>
    </source>
</evidence>
<accession>A0A1I7YXE8</accession>
<evidence type="ECO:0000256" key="3">
    <source>
        <dbReference type="ARBA" id="ARBA00022989"/>
    </source>
</evidence>
<evidence type="ECO:0000256" key="4">
    <source>
        <dbReference type="ARBA" id="ARBA00023136"/>
    </source>
</evidence>
<dbReference type="AlphaFoldDB" id="A0A1I7YXE8"/>
<protein>
    <submittedName>
        <fullName evidence="7">G_PROTEIN_RECEP_F1_2 domain-containing protein</fullName>
    </submittedName>
</protein>
<dbReference type="PANTHER" id="PTHR46561:SF11">
    <property type="entry name" value="SERPENTINE RECEPTOR CLASS ALPHA_BETA-14"/>
    <property type="match status" value="1"/>
</dbReference>
<evidence type="ECO:0000256" key="2">
    <source>
        <dbReference type="ARBA" id="ARBA00022692"/>
    </source>
</evidence>
<dbReference type="GO" id="GO:0016020">
    <property type="term" value="C:membrane"/>
    <property type="evidence" value="ECO:0007669"/>
    <property type="project" value="UniProtKB-SubCell"/>
</dbReference>
<dbReference type="Pfam" id="PF10292">
    <property type="entry name" value="7TM_GPCR_Srab"/>
    <property type="match status" value="1"/>
</dbReference>
<organism evidence="6 7">
    <name type="scientific">Steinernema glaseri</name>
    <dbReference type="NCBI Taxonomy" id="37863"/>
    <lineage>
        <taxon>Eukaryota</taxon>
        <taxon>Metazoa</taxon>
        <taxon>Ecdysozoa</taxon>
        <taxon>Nematoda</taxon>
        <taxon>Chromadorea</taxon>
        <taxon>Rhabditida</taxon>
        <taxon>Tylenchina</taxon>
        <taxon>Panagrolaimomorpha</taxon>
        <taxon>Strongyloidoidea</taxon>
        <taxon>Steinernematidae</taxon>
        <taxon>Steinernema</taxon>
    </lineage>
</organism>
<reference evidence="7" key="1">
    <citation type="submission" date="2016-11" db="UniProtKB">
        <authorList>
            <consortium name="WormBaseParasite"/>
        </authorList>
    </citation>
    <scope>IDENTIFICATION</scope>
</reference>
<dbReference type="PANTHER" id="PTHR46561">
    <property type="entry name" value="SERPENTINE RECEPTOR, CLASS AB (CLASS A-LIKE)-RELATED"/>
    <property type="match status" value="1"/>
</dbReference>
<feature type="transmembrane region" description="Helical" evidence="5">
    <location>
        <begin position="158"/>
        <end position="178"/>
    </location>
</feature>
<evidence type="ECO:0000256" key="5">
    <source>
        <dbReference type="SAM" id="Phobius"/>
    </source>
</evidence>
<feature type="transmembrane region" description="Helical" evidence="5">
    <location>
        <begin position="38"/>
        <end position="57"/>
    </location>
</feature>
<sequence>MSSDISTQWLTRDGYKFTSESCQVAKELAESSDLRVTLVLRITLFLVGFLLFAAFLYANNSLTLYHANARLLFRFNYLWVFMQSLTYITLHVYDLIRFSKTHTDPCDYLIPAWLSVLMRALPNVASYGQCWAMFTLALERSVATYASVPYEQSNNTTLGLFMVFAQIVMPLLWIYALVHDYAWDELKITCTVSSAKTNGLFQILTAVLACVEIVTIVLLCTLFVINKYLQYQANRRLTAPNKLAHKFQVDLKERLESCEISSLKANISNEMRPKISGILDSSPTYRLTPTEARPMQDEGKKNVRRTDTSLNRVKIV</sequence>
<name>A0A1I7YXE8_9BILA</name>
<proteinExistence type="predicted"/>
<feature type="transmembrane region" description="Helical" evidence="5">
    <location>
        <begin position="199"/>
        <end position="225"/>
    </location>
</feature>
<keyword evidence="3 5" id="KW-1133">Transmembrane helix</keyword>
<keyword evidence="2 5" id="KW-0812">Transmembrane</keyword>
<keyword evidence="6" id="KW-1185">Reference proteome</keyword>
<evidence type="ECO:0000256" key="1">
    <source>
        <dbReference type="ARBA" id="ARBA00004141"/>
    </source>
</evidence>
<feature type="transmembrane region" description="Helical" evidence="5">
    <location>
        <begin position="108"/>
        <end position="138"/>
    </location>
</feature>
<dbReference type="WBParaSite" id="L893_g2082.t1">
    <property type="protein sequence ID" value="L893_g2082.t1"/>
    <property type="gene ID" value="L893_g2082"/>
</dbReference>
<dbReference type="Proteomes" id="UP000095287">
    <property type="component" value="Unplaced"/>
</dbReference>
<comment type="subcellular location">
    <subcellularLocation>
        <location evidence="1">Membrane</location>
        <topology evidence="1">Multi-pass membrane protein</topology>
    </subcellularLocation>
</comment>
<evidence type="ECO:0000313" key="6">
    <source>
        <dbReference type="Proteomes" id="UP000095287"/>
    </source>
</evidence>
<keyword evidence="4 5" id="KW-0472">Membrane</keyword>
<dbReference type="InterPro" id="IPR019408">
    <property type="entry name" value="7TM_GPCR_serpentine_rcpt_Srab"/>
</dbReference>